<sequence>MTSWGWGLGDALSQTAFGSASAVHPEVAGRSWPSATRKETHARDRLIRFLHLGLRKETHARARLIRFLHLGLPGSRTLRNKCVRLKPHSAAFLLAEAWTGTAAASVVMICGDDREGGPQTLHPGARGASLPV</sequence>
<organism evidence="1 2">
    <name type="scientific">Rangifer tarandus platyrhynchus</name>
    <name type="common">Svalbard reindeer</name>
    <dbReference type="NCBI Taxonomy" id="3082113"/>
    <lineage>
        <taxon>Eukaryota</taxon>
        <taxon>Metazoa</taxon>
        <taxon>Chordata</taxon>
        <taxon>Craniata</taxon>
        <taxon>Vertebrata</taxon>
        <taxon>Euteleostomi</taxon>
        <taxon>Mammalia</taxon>
        <taxon>Eutheria</taxon>
        <taxon>Laurasiatheria</taxon>
        <taxon>Artiodactyla</taxon>
        <taxon>Ruminantia</taxon>
        <taxon>Pecora</taxon>
        <taxon>Cervidae</taxon>
        <taxon>Odocoileinae</taxon>
        <taxon>Rangifer</taxon>
    </lineage>
</organism>
<name>A0ACB0E6J3_RANTA</name>
<proteinExistence type="predicted"/>
<protein>
    <submittedName>
        <fullName evidence="1">Uncharacterized protein</fullName>
    </submittedName>
</protein>
<gene>
    <name evidence="1" type="ORF">MRATA1EN3_LOCUS7167</name>
</gene>
<dbReference type="Proteomes" id="UP001162501">
    <property type="component" value="Chromosome 15"/>
</dbReference>
<reference evidence="1" key="1">
    <citation type="submission" date="2023-05" db="EMBL/GenBank/DDBJ databases">
        <authorList>
            <consortium name="ELIXIR-Norway"/>
        </authorList>
    </citation>
    <scope>NUCLEOTIDE SEQUENCE</scope>
</reference>
<evidence type="ECO:0000313" key="1">
    <source>
        <dbReference type="EMBL" id="CAI9695954.1"/>
    </source>
</evidence>
<dbReference type="EMBL" id="OX596099">
    <property type="protein sequence ID" value="CAI9695954.1"/>
    <property type="molecule type" value="Genomic_DNA"/>
</dbReference>
<evidence type="ECO:0000313" key="2">
    <source>
        <dbReference type="Proteomes" id="UP001162501"/>
    </source>
</evidence>
<accession>A0ACB0E6J3</accession>